<dbReference type="Pfam" id="PF03965">
    <property type="entry name" value="Penicillinase_R"/>
    <property type="match status" value="1"/>
</dbReference>
<evidence type="ECO:0000256" key="4">
    <source>
        <dbReference type="ARBA" id="ARBA00023163"/>
    </source>
</evidence>
<accession>A0ABU0W3H9</accession>
<dbReference type="PIRSF" id="PIRSF019455">
    <property type="entry name" value="CopR_AtkY"/>
    <property type="match status" value="1"/>
</dbReference>
<evidence type="ECO:0000313" key="5">
    <source>
        <dbReference type="EMBL" id="MDQ2068572.1"/>
    </source>
</evidence>
<evidence type="ECO:0000313" key="6">
    <source>
        <dbReference type="Proteomes" id="UP001239019"/>
    </source>
</evidence>
<dbReference type="InterPro" id="IPR036390">
    <property type="entry name" value="WH_DNA-bd_sf"/>
</dbReference>
<protein>
    <submittedName>
        <fullName evidence="5">BlaI/MecI/CopY family transcriptional regulator</fullName>
    </submittedName>
</protein>
<comment type="similarity">
    <text evidence="1">Belongs to the BlaI transcriptional regulatory family.</text>
</comment>
<dbReference type="RefSeq" id="WP_306727054.1">
    <property type="nucleotide sequence ID" value="NZ_JAVDDT010000001.1"/>
</dbReference>
<dbReference type="Gene3D" id="1.10.10.10">
    <property type="entry name" value="Winged helix-like DNA-binding domain superfamily/Winged helix DNA-binding domain"/>
    <property type="match status" value="1"/>
</dbReference>
<dbReference type="InterPro" id="IPR005650">
    <property type="entry name" value="BlaI_family"/>
</dbReference>
<proteinExistence type="inferred from homology"/>
<keyword evidence="3" id="KW-0238">DNA-binding</keyword>
<name>A0ABU0W3H9_9GAMM</name>
<gene>
    <name evidence="5" type="ORF">RBH19_01635</name>
</gene>
<dbReference type="EMBL" id="JAVDDT010000001">
    <property type="protein sequence ID" value="MDQ2068572.1"/>
    <property type="molecule type" value="Genomic_DNA"/>
</dbReference>
<evidence type="ECO:0000256" key="1">
    <source>
        <dbReference type="ARBA" id="ARBA00011046"/>
    </source>
</evidence>
<evidence type="ECO:0000256" key="3">
    <source>
        <dbReference type="ARBA" id="ARBA00023125"/>
    </source>
</evidence>
<organism evidence="5 6">
    <name type="scientific">Natronospira bacteriovora</name>
    <dbReference type="NCBI Taxonomy" id="3069753"/>
    <lineage>
        <taxon>Bacteria</taxon>
        <taxon>Pseudomonadati</taxon>
        <taxon>Pseudomonadota</taxon>
        <taxon>Gammaproteobacteria</taxon>
        <taxon>Natronospirales</taxon>
        <taxon>Natronospiraceae</taxon>
        <taxon>Natronospira</taxon>
    </lineage>
</organism>
<reference evidence="5 6" key="1">
    <citation type="submission" date="2023-08" db="EMBL/GenBank/DDBJ databases">
        <title>Whole-genome sequencing of halo(alkali)philic microorganisms from hypersaline lakes.</title>
        <authorList>
            <person name="Sorokin D.Y."/>
            <person name="Abbas B."/>
            <person name="Merkel A.Y."/>
        </authorList>
    </citation>
    <scope>NUCLEOTIDE SEQUENCE [LARGE SCALE GENOMIC DNA]</scope>
    <source>
        <strain evidence="5 6">AB-CW4</strain>
    </source>
</reference>
<keyword evidence="4" id="KW-0804">Transcription</keyword>
<comment type="caution">
    <text evidence="5">The sequence shown here is derived from an EMBL/GenBank/DDBJ whole genome shotgun (WGS) entry which is preliminary data.</text>
</comment>
<sequence>MKKPSAPTRSELRLLQQLWAHGPSTVRDVHERVKDETDVSYTTVLKQLQIMHEKGLVSRETSSRAHCYKAAVEQQATRQNMLDDFLNRVYQGSAAELVVQALGLSRPASREELEEIEKTIQLMKAQSDSGDKTPREN</sequence>
<keyword evidence="2" id="KW-0805">Transcription regulation</keyword>
<dbReference type="Proteomes" id="UP001239019">
    <property type="component" value="Unassembled WGS sequence"/>
</dbReference>
<keyword evidence="6" id="KW-1185">Reference proteome</keyword>
<dbReference type="InterPro" id="IPR036388">
    <property type="entry name" value="WH-like_DNA-bd_sf"/>
</dbReference>
<evidence type="ECO:0000256" key="2">
    <source>
        <dbReference type="ARBA" id="ARBA00023015"/>
    </source>
</evidence>
<dbReference type="SUPFAM" id="SSF46785">
    <property type="entry name" value="Winged helix' DNA-binding domain"/>
    <property type="match status" value="1"/>
</dbReference>